<dbReference type="AlphaFoldDB" id="U7QSU0"/>
<feature type="region of interest" description="Disordered" evidence="1">
    <location>
        <begin position="962"/>
        <end position="982"/>
    </location>
</feature>
<feature type="region of interest" description="Disordered" evidence="1">
    <location>
        <begin position="371"/>
        <end position="391"/>
    </location>
</feature>
<keyword evidence="3" id="KW-1185">Reference proteome</keyword>
<name>U7QSU0_PHOTE</name>
<proteinExistence type="predicted"/>
<evidence type="ECO:0000256" key="1">
    <source>
        <dbReference type="SAM" id="MobiDB-lite"/>
    </source>
</evidence>
<dbReference type="EMBL" id="AXDT01000236">
    <property type="protein sequence ID" value="ERT11039.1"/>
    <property type="molecule type" value="Genomic_DNA"/>
</dbReference>
<reference evidence="2 3" key="1">
    <citation type="submission" date="2013-10" db="EMBL/GenBank/DDBJ databases">
        <title>Whole Genome Shotgun Sequence of Photorhabdus temperata J3.</title>
        <authorList>
            <person name="Park G.-S."/>
            <person name="Hong S.-J."/>
            <person name="Shin J.-H."/>
        </authorList>
    </citation>
    <scope>NUCLEOTIDE SEQUENCE [LARGE SCALE GENOMIC DNA]</scope>
    <source>
        <strain evidence="2 3">J3</strain>
    </source>
</reference>
<gene>
    <name evidence="2" type="ORF">O185_21645</name>
</gene>
<sequence length="996" mass="108446">MGKIQLDKIDGSIAFYSPGKYSLEFYVEGESYDMGNIHLGSCASSRKQYYWTIDEPSYSGVTFTVKDQASGREGIISKSNSIYDVPYAQKKLVLQPNPSERNKEINKIASCTYALGPTKTGEIADKTKVLIDGAHGSGVIDPLLIKPGITLTVSAFCKLKGKGDAYPGYEKEVTQTIKFHRNQARFGNPHYTLSVAKDGKTTQPPTPDKVTPIDWQSNVKYTIGVGFDQTQLVKPETCDYDNTHIDARENMLTRDAKDKTKNYSSYKFSQYYHGSCYIGGRDDKKDKNDSPYKYFPHQEVINNSFTLIRNAPRIVTENSFKGSGFGTATPDGETTKLRPGDKVNVKVTAHLQGDYPNVKVSLINADSNLSSQSCHDDSDHSSSPDCQLSIEPDSSKSIEWVLTADKTLMGSTTASLSMSGSNHELEAESGQLKDFDFVSKKITITPVITLAGQLNALDEAALAKKVYHYGREFSVAMEYRLLGKTPQGTPNTAYKGNLVGLKVQPNNGLVADAASSARITVGETPATVNPGWKGDSSQQLISGQTALEHDQVIHLQVPVKVASKTRGTANIEVLGGFIPTNVDIAPGSTLQSQSLLITLGDELLPAENVYYATVNSDKPLVVSKDTRNQVLTVKFGSKLKADKLMTPAISGTEMTVTLPKELSRSRDGDQQLVLLCDGEDCSQEYLDNGWDGERTTTVLKSFMLNPKVEYLLRIPVTLKENIVSVANSQVRVSLTQSQTQIGQDTAERVVTWVDNGTPSTLVVNKALKLETQGPVSILSLDVGDEQKAGSAILHDEHSFSLSVKIVNAADKDKVTLMVGNKPVDMHRSGLVNKDGAVYVAENLPIPNKPDYPLSIQYQSATGAVLTKWLTGSESRYAEDPRNLTCKKQNNIMMCTLYWGGNLGVPVPYTAGDAVLSIEALNSKGLLHGITLVDLMDGLSDMNARIKNWNGAVLFKTQGGQSAVAPPNFRPTDNKESSIMETGKGPLPIKGQYQFGD</sequence>
<evidence type="ECO:0000313" key="3">
    <source>
        <dbReference type="Proteomes" id="UP000017133"/>
    </source>
</evidence>
<dbReference type="PATRIC" id="fig|1389415.4.peg.4331"/>
<organism evidence="2 3">
    <name type="scientific">Photorhabdus temperata J3</name>
    <dbReference type="NCBI Taxonomy" id="1389415"/>
    <lineage>
        <taxon>Bacteria</taxon>
        <taxon>Pseudomonadati</taxon>
        <taxon>Pseudomonadota</taxon>
        <taxon>Gammaproteobacteria</taxon>
        <taxon>Enterobacterales</taxon>
        <taxon>Morganellaceae</taxon>
        <taxon>Photorhabdus</taxon>
    </lineage>
</organism>
<protein>
    <submittedName>
        <fullName evidence="2">Uncharacterized protein</fullName>
    </submittedName>
</protein>
<accession>U7QSU0</accession>
<evidence type="ECO:0000313" key="2">
    <source>
        <dbReference type="EMBL" id="ERT11039.1"/>
    </source>
</evidence>
<dbReference type="Proteomes" id="UP000017133">
    <property type="component" value="Unassembled WGS sequence"/>
</dbReference>
<comment type="caution">
    <text evidence="2">The sequence shown here is derived from an EMBL/GenBank/DDBJ whole genome shotgun (WGS) entry which is preliminary data.</text>
</comment>